<sequence length="105" mass="12295">MTYQLWQPLEEKKMQQEQLWQNTNVQNLRQTPTKHQATTKRNSGIVTYLGQEFGQDAKPLTDQILANVQERIDSQVVWRAQVRKLQPKIHMRSQEACHIDAIIAV</sequence>
<protein>
    <submittedName>
        <fullName evidence="2">Hypothetical_protein</fullName>
    </submittedName>
</protein>
<gene>
    <name evidence="1" type="ORF">HINF_LOCUS49519</name>
    <name evidence="2" type="ORF">HINF_LOCUS79163</name>
</gene>
<dbReference type="Proteomes" id="UP001642409">
    <property type="component" value="Unassembled WGS sequence"/>
</dbReference>
<dbReference type="EMBL" id="CAXDID020001067">
    <property type="protein sequence ID" value="CAL6116708.1"/>
    <property type="molecule type" value="Genomic_DNA"/>
</dbReference>
<comment type="caution">
    <text evidence="1">The sequence shown here is derived from an EMBL/GenBank/DDBJ whole genome shotgun (WGS) entry which is preliminary data.</text>
</comment>
<organism evidence="1">
    <name type="scientific">Hexamita inflata</name>
    <dbReference type="NCBI Taxonomy" id="28002"/>
    <lineage>
        <taxon>Eukaryota</taxon>
        <taxon>Metamonada</taxon>
        <taxon>Diplomonadida</taxon>
        <taxon>Hexamitidae</taxon>
        <taxon>Hexamitinae</taxon>
        <taxon>Hexamita</taxon>
    </lineage>
</organism>
<name>A0AA86QLQ9_9EUKA</name>
<dbReference type="EMBL" id="CATOUU010000946">
    <property type="protein sequence ID" value="CAI9961874.1"/>
    <property type="molecule type" value="Genomic_DNA"/>
</dbReference>
<evidence type="ECO:0000313" key="3">
    <source>
        <dbReference type="Proteomes" id="UP001642409"/>
    </source>
</evidence>
<reference evidence="2 3" key="2">
    <citation type="submission" date="2024-07" db="EMBL/GenBank/DDBJ databases">
        <authorList>
            <person name="Akdeniz Z."/>
        </authorList>
    </citation>
    <scope>NUCLEOTIDE SEQUENCE [LARGE SCALE GENOMIC DNA]</scope>
</reference>
<dbReference type="AlphaFoldDB" id="A0AA86QLQ9"/>
<proteinExistence type="predicted"/>
<accession>A0AA86QLQ9</accession>
<evidence type="ECO:0000313" key="1">
    <source>
        <dbReference type="EMBL" id="CAI9961874.1"/>
    </source>
</evidence>
<keyword evidence="3" id="KW-1185">Reference proteome</keyword>
<evidence type="ECO:0000313" key="2">
    <source>
        <dbReference type="EMBL" id="CAL6116708.1"/>
    </source>
</evidence>
<reference evidence="1" key="1">
    <citation type="submission" date="2023-06" db="EMBL/GenBank/DDBJ databases">
        <authorList>
            <person name="Kurt Z."/>
        </authorList>
    </citation>
    <scope>NUCLEOTIDE SEQUENCE</scope>
</reference>